<evidence type="ECO:0000259" key="8">
    <source>
        <dbReference type="PROSITE" id="PS51324"/>
    </source>
</evidence>
<dbReference type="PANTHER" id="PTHR12645">
    <property type="entry name" value="ALR/ERV"/>
    <property type="match status" value="1"/>
</dbReference>
<dbReference type="Pfam" id="PF04777">
    <property type="entry name" value="Evr1_Alr"/>
    <property type="match status" value="1"/>
</dbReference>
<dbReference type="SUPFAM" id="SSF69000">
    <property type="entry name" value="FAD-dependent thiol oxidase"/>
    <property type="match status" value="1"/>
</dbReference>
<feature type="region of interest" description="Disordered" evidence="7">
    <location>
        <begin position="1"/>
        <end position="26"/>
    </location>
</feature>
<feature type="domain" description="ERV/ALR sulfhydryl oxidase" evidence="8">
    <location>
        <begin position="81"/>
        <end position="183"/>
    </location>
</feature>
<keyword evidence="10" id="KW-1185">Reference proteome</keyword>
<comment type="caution">
    <text evidence="9">The sequence shown here is derived from an EMBL/GenBank/DDBJ whole genome shotgun (WGS) entry which is preliminary data.</text>
</comment>
<gene>
    <name evidence="9" type="ORF">GAYE_SCF64G6740</name>
</gene>
<keyword evidence="2 6" id="KW-0285">Flavoprotein</keyword>
<keyword evidence="3 6" id="KW-0274">FAD</keyword>
<keyword evidence="6" id="KW-1133">Transmembrane helix</keyword>
<evidence type="ECO:0000256" key="6">
    <source>
        <dbReference type="RuleBase" id="RU371123"/>
    </source>
</evidence>
<keyword evidence="4 6" id="KW-0560">Oxidoreductase</keyword>
<keyword evidence="5" id="KW-1015">Disulfide bond</keyword>
<keyword evidence="6" id="KW-0812">Transmembrane</keyword>
<evidence type="ECO:0000256" key="7">
    <source>
        <dbReference type="SAM" id="MobiDB-lite"/>
    </source>
</evidence>
<dbReference type="InterPro" id="IPR017905">
    <property type="entry name" value="ERV/ALR_sulphydryl_oxidase"/>
</dbReference>
<dbReference type="AlphaFoldDB" id="A0AAV9INH6"/>
<dbReference type="GO" id="GO:0005739">
    <property type="term" value="C:mitochondrion"/>
    <property type="evidence" value="ECO:0007669"/>
    <property type="project" value="TreeGrafter"/>
</dbReference>
<name>A0AAV9INH6_9RHOD</name>
<sequence>MVMARVSNRYSQVNQNEADEEAQEESWSDTRHYNISQATPSYAWRKLSGGWFRTFVTATGVFMLVLFFIIFAPWKRRETDLAPNAVRVGRAGWTLIHVVAANYPDYPTDEDRKQATAFINALSHVYPCTYCVEHFTSYLEQHPVDVTSREAFLLWTCEAHNDVRRRQGKTLFPCNVADLNRRWGWEGST</sequence>
<evidence type="ECO:0000256" key="4">
    <source>
        <dbReference type="ARBA" id="ARBA00023002"/>
    </source>
</evidence>
<dbReference type="EC" id="1.8.3.2" evidence="6"/>
<feature type="transmembrane region" description="Helical" evidence="6">
    <location>
        <begin position="50"/>
        <end position="71"/>
    </location>
</feature>
<dbReference type="Proteomes" id="UP001300502">
    <property type="component" value="Unassembled WGS sequence"/>
</dbReference>
<dbReference type="EMBL" id="JANCYU010000069">
    <property type="protein sequence ID" value="KAK4528794.1"/>
    <property type="molecule type" value="Genomic_DNA"/>
</dbReference>
<accession>A0AAV9INH6</accession>
<reference evidence="9 10" key="1">
    <citation type="submission" date="2022-07" db="EMBL/GenBank/DDBJ databases">
        <title>Genome-wide signatures of adaptation to extreme environments.</title>
        <authorList>
            <person name="Cho C.H."/>
            <person name="Yoon H.S."/>
        </authorList>
    </citation>
    <scope>NUCLEOTIDE SEQUENCE [LARGE SCALE GENOMIC DNA]</scope>
    <source>
        <strain evidence="9 10">108.79 E11</strain>
    </source>
</reference>
<evidence type="ECO:0000256" key="2">
    <source>
        <dbReference type="ARBA" id="ARBA00022630"/>
    </source>
</evidence>
<dbReference type="InterPro" id="IPR039799">
    <property type="entry name" value="ALR/ERV"/>
</dbReference>
<evidence type="ECO:0000256" key="3">
    <source>
        <dbReference type="ARBA" id="ARBA00022827"/>
    </source>
</evidence>
<dbReference type="PROSITE" id="PS51324">
    <property type="entry name" value="ERV_ALR"/>
    <property type="match status" value="1"/>
</dbReference>
<evidence type="ECO:0000256" key="1">
    <source>
        <dbReference type="ARBA" id="ARBA00001974"/>
    </source>
</evidence>
<dbReference type="GO" id="GO:0050660">
    <property type="term" value="F:flavin adenine dinucleotide binding"/>
    <property type="evidence" value="ECO:0007669"/>
    <property type="project" value="TreeGrafter"/>
</dbReference>
<proteinExistence type="predicted"/>
<comment type="catalytic activity">
    <reaction evidence="6">
        <text>2 R'C(R)SH + O2 = R'C(R)S-S(R)CR' + H2O2</text>
        <dbReference type="Rhea" id="RHEA:17357"/>
        <dbReference type="ChEBI" id="CHEBI:15379"/>
        <dbReference type="ChEBI" id="CHEBI:16240"/>
        <dbReference type="ChEBI" id="CHEBI:16520"/>
        <dbReference type="ChEBI" id="CHEBI:17412"/>
        <dbReference type="EC" id="1.8.3.2"/>
    </reaction>
</comment>
<dbReference type="Gene3D" id="1.20.120.310">
    <property type="entry name" value="ERV/ALR sulfhydryl oxidase domain"/>
    <property type="match status" value="1"/>
</dbReference>
<evidence type="ECO:0000256" key="5">
    <source>
        <dbReference type="ARBA" id="ARBA00023157"/>
    </source>
</evidence>
<keyword evidence="6" id="KW-0472">Membrane</keyword>
<dbReference type="InterPro" id="IPR036774">
    <property type="entry name" value="ERV/ALR_sulphydryl_oxid_sf"/>
</dbReference>
<comment type="cofactor">
    <cofactor evidence="1 6">
        <name>FAD</name>
        <dbReference type="ChEBI" id="CHEBI:57692"/>
    </cofactor>
</comment>
<evidence type="ECO:0000313" key="10">
    <source>
        <dbReference type="Proteomes" id="UP001300502"/>
    </source>
</evidence>
<dbReference type="PANTHER" id="PTHR12645:SF0">
    <property type="entry name" value="FAD-LINKED SULFHYDRYL OXIDASE ALR"/>
    <property type="match status" value="1"/>
</dbReference>
<protein>
    <recommendedName>
        <fullName evidence="6">Sulfhydryl oxidase</fullName>
        <ecNumber evidence="6">1.8.3.2</ecNumber>
    </recommendedName>
</protein>
<dbReference type="GO" id="GO:0016971">
    <property type="term" value="F:flavin-dependent sulfhydryl oxidase activity"/>
    <property type="evidence" value="ECO:0007669"/>
    <property type="project" value="InterPro"/>
</dbReference>
<evidence type="ECO:0000313" key="9">
    <source>
        <dbReference type="EMBL" id="KAK4528794.1"/>
    </source>
</evidence>
<organism evidence="9 10">
    <name type="scientific">Galdieria yellowstonensis</name>
    <dbReference type="NCBI Taxonomy" id="3028027"/>
    <lineage>
        <taxon>Eukaryota</taxon>
        <taxon>Rhodophyta</taxon>
        <taxon>Bangiophyceae</taxon>
        <taxon>Galdieriales</taxon>
        <taxon>Galdieriaceae</taxon>
        <taxon>Galdieria</taxon>
    </lineage>
</organism>
<feature type="compositionally biased region" description="Acidic residues" evidence="7">
    <location>
        <begin position="17"/>
        <end position="26"/>
    </location>
</feature>